<dbReference type="SUPFAM" id="SSF54593">
    <property type="entry name" value="Glyoxalase/Bleomycin resistance protein/Dihydroxybiphenyl dioxygenase"/>
    <property type="match status" value="1"/>
</dbReference>
<protein>
    <submittedName>
        <fullName evidence="2">VOC family protein</fullName>
    </submittedName>
</protein>
<dbReference type="InterPro" id="IPR029068">
    <property type="entry name" value="Glyas_Bleomycin-R_OHBP_Dase"/>
</dbReference>
<dbReference type="Pfam" id="PF00903">
    <property type="entry name" value="Glyoxalase"/>
    <property type="match status" value="1"/>
</dbReference>
<dbReference type="InterPro" id="IPR004360">
    <property type="entry name" value="Glyas_Fos-R_dOase_dom"/>
</dbReference>
<dbReference type="Proteomes" id="UP001057877">
    <property type="component" value="Chromosome"/>
</dbReference>
<organism evidence="2 3">
    <name type="scientific">Paenibacillus spongiae</name>
    <dbReference type="NCBI Taxonomy" id="2909671"/>
    <lineage>
        <taxon>Bacteria</taxon>
        <taxon>Bacillati</taxon>
        <taxon>Bacillota</taxon>
        <taxon>Bacilli</taxon>
        <taxon>Bacillales</taxon>
        <taxon>Paenibacillaceae</taxon>
        <taxon>Paenibacillus</taxon>
    </lineage>
</organism>
<dbReference type="InterPro" id="IPR037523">
    <property type="entry name" value="VOC_core"/>
</dbReference>
<accession>A0ABY5SGJ9</accession>
<dbReference type="CDD" id="cd06587">
    <property type="entry name" value="VOC"/>
    <property type="match status" value="1"/>
</dbReference>
<dbReference type="PROSITE" id="PS51819">
    <property type="entry name" value="VOC"/>
    <property type="match status" value="1"/>
</dbReference>
<gene>
    <name evidence="2" type="ORF">L1F29_15290</name>
</gene>
<proteinExistence type="predicted"/>
<feature type="domain" description="VOC" evidence="1">
    <location>
        <begin position="8"/>
        <end position="117"/>
    </location>
</feature>
<name>A0ABY5SGJ9_9BACL</name>
<evidence type="ECO:0000259" key="1">
    <source>
        <dbReference type="PROSITE" id="PS51819"/>
    </source>
</evidence>
<keyword evidence="3" id="KW-1185">Reference proteome</keyword>
<dbReference type="RefSeq" id="WP_258389169.1">
    <property type="nucleotide sequence ID" value="NZ_CP091430.1"/>
</dbReference>
<evidence type="ECO:0000313" key="3">
    <source>
        <dbReference type="Proteomes" id="UP001057877"/>
    </source>
</evidence>
<dbReference type="Gene3D" id="3.10.180.10">
    <property type="entry name" value="2,3-Dihydroxybiphenyl 1,2-Dioxygenase, domain 1"/>
    <property type="match status" value="1"/>
</dbReference>
<sequence>MKPLIGAKLNGVMLYAQDLRRASTWYCDNLGLQLAEHHFDDFAELAIEGQYVMHLFKVYDLTPISRAVFSFQTDDIDHAYQTLVNNGAEVYSIEVFGDHKSFCFKDCEGNMLMMSQYA</sequence>
<evidence type="ECO:0000313" key="2">
    <source>
        <dbReference type="EMBL" id="UVI33116.1"/>
    </source>
</evidence>
<reference evidence="2" key="1">
    <citation type="submission" date="2022-01" db="EMBL/GenBank/DDBJ databases">
        <title>Paenibacillus spongiae sp. nov., isolated from marine sponge.</title>
        <authorList>
            <person name="Li Z."/>
            <person name="Zhang M."/>
        </authorList>
    </citation>
    <scope>NUCLEOTIDE SEQUENCE</scope>
    <source>
        <strain evidence="2">PHS-Z3</strain>
    </source>
</reference>
<dbReference type="EMBL" id="CP091430">
    <property type="protein sequence ID" value="UVI33116.1"/>
    <property type="molecule type" value="Genomic_DNA"/>
</dbReference>